<dbReference type="EMBL" id="MRZV01000929">
    <property type="protein sequence ID" value="PIK42495.1"/>
    <property type="molecule type" value="Genomic_DNA"/>
</dbReference>
<dbReference type="InterPro" id="IPR004991">
    <property type="entry name" value="Aerolysin-like"/>
</dbReference>
<dbReference type="InterPro" id="IPR009291">
    <property type="entry name" value="Vps62"/>
</dbReference>
<organism evidence="1 2">
    <name type="scientific">Stichopus japonicus</name>
    <name type="common">Sea cucumber</name>
    <dbReference type="NCBI Taxonomy" id="307972"/>
    <lineage>
        <taxon>Eukaryota</taxon>
        <taxon>Metazoa</taxon>
        <taxon>Echinodermata</taxon>
        <taxon>Eleutherozoa</taxon>
        <taxon>Echinozoa</taxon>
        <taxon>Holothuroidea</taxon>
        <taxon>Aspidochirotacea</taxon>
        <taxon>Aspidochirotida</taxon>
        <taxon>Stichopodidae</taxon>
        <taxon>Apostichopus</taxon>
    </lineage>
</organism>
<dbReference type="Pfam" id="PF03318">
    <property type="entry name" value="ETX_MTX2"/>
    <property type="match status" value="1"/>
</dbReference>
<accession>A0A2G8K3F9</accession>
<proteinExistence type="predicted"/>
<evidence type="ECO:0000313" key="1">
    <source>
        <dbReference type="EMBL" id="PIK42495.1"/>
    </source>
</evidence>
<evidence type="ECO:0008006" key="3">
    <source>
        <dbReference type="Google" id="ProtNLM"/>
    </source>
</evidence>
<dbReference type="InterPro" id="IPR053237">
    <property type="entry name" value="Natterin_C"/>
</dbReference>
<dbReference type="PANTHER" id="PTHR39244">
    <property type="entry name" value="NATTERIN-4"/>
    <property type="match status" value="1"/>
</dbReference>
<keyword evidence="2" id="KW-1185">Reference proteome</keyword>
<comment type="caution">
    <text evidence="1">The sequence shown here is derived from an EMBL/GenBank/DDBJ whole genome shotgun (WGS) entry which is preliminary data.</text>
</comment>
<dbReference type="AlphaFoldDB" id="A0A2G8K3F9"/>
<dbReference type="Proteomes" id="UP000230750">
    <property type="component" value="Unassembled WGS sequence"/>
</dbReference>
<dbReference type="OrthoDB" id="428159at2759"/>
<sequence length="348" mass="38046">MTGAYKGISVWRSRGKTGTYSLGDIAYPATTQEPVRGFVVKALKEDALKAPVDFRQIYKDVGTGGQWDGAFYQPICPAGYRAIGHVAMRNHWEKPPTDSMRCVKAEYTTPGKWVFIWDDRGSGGYQACTVSEAAALNSDGQSVQAMWTVQSYSGMGATAYVLKSDVVNYMTGKPASSYTIQNVVYHFDDRKIVANEPESISRTTLVNRGDSEQEAEREIEYEFAQEYSWGNSVGLEIGIETTVSAGVPFIANGEVTVSASTSMSQDWGGATSETTTDTIAVEISVQPRSSKIAEIVGNRYTMDLPYTATLITHYTDGTTGTRGEFQGVFRGVEVNDIRVIYHADVPLV</sequence>
<dbReference type="SUPFAM" id="SSF56973">
    <property type="entry name" value="Aerolisin/ETX pore-forming domain"/>
    <property type="match status" value="1"/>
</dbReference>
<dbReference type="Pfam" id="PF06101">
    <property type="entry name" value="Vps62"/>
    <property type="match status" value="1"/>
</dbReference>
<reference evidence="1 2" key="1">
    <citation type="journal article" date="2017" name="PLoS Biol.">
        <title>The sea cucumber genome provides insights into morphological evolution and visceral regeneration.</title>
        <authorList>
            <person name="Zhang X."/>
            <person name="Sun L."/>
            <person name="Yuan J."/>
            <person name="Sun Y."/>
            <person name="Gao Y."/>
            <person name="Zhang L."/>
            <person name="Li S."/>
            <person name="Dai H."/>
            <person name="Hamel J.F."/>
            <person name="Liu C."/>
            <person name="Yu Y."/>
            <person name="Liu S."/>
            <person name="Lin W."/>
            <person name="Guo K."/>
            <person name="Jin S."/>
            <person name="Xu P."/>
            <person name="Storey K.B."/>
            <person name="Huan P."/>
            <person name="Zhang T."/>
            <person name="Zhou Y."/>
            <person name="Zhang J."/>
            <person name="Lin C."/>
            <person name="Li X."/>
            <person name="Xing L."/>
            <person name="Huo D."/>
            <person name="Sun M."/>
            <person name="Wang L."/>
            <person name="Mercier A."/>
            <person name="Li F."/>
            <person name="Yang H."/>
            <person name="Xiang J."/>
        </authorList>
    </citation>
    <scope>NUCLEOTIDE SEQUENCE [LARGE SCALE GENOMIC DNA]</scope>
    <source>
        <strain evidence="1">Shaxun</strain>
        <tissue evidence="1">Muscle</tissue>
    </source>
</reference>
<protein>
    <recommendedName>
        <fullName evidence="3">Natterin-3-like</fullName>
    </recommendedName>
</protein>
<name>A0A2G8K3F9_STIJA</name>
<gene>
    <name evidence="1" type="ORF">BSL78_20651</name>
</gene>
<dbReference type="PANTHER" id="PTHR39244:SF5">
    <property type="entry name" value="NATTERIN-3-LIKE"/>
    <property type="match status" value="1"/>
</dbReference>
<dbReference type="Gene3D" id="2.170.15.10">
    <property type="entry name" value="Proaerolysin, chain A, domain 3"/>
    <property type="match status" value="1"/>
</dbReference>
<evidence type="ECO:0000313" key="2">
    <source>
        <dbReference type="Proteomes" id="UP000230750"/>
    </source>
</evidence>